<dbReference type="EC" id="4.6.1.19" evidence="2"/>
<dbReference type="InterPro" id="IPR036249">
    <property type="entry name" value="Thioredoxin-like_sf"/>
</dbReference>
<comment type="caution">
    <text evidence="7">The sequence shown here is derived from an EMBL/GenBank/DDBJ whole genome shotgun (WGS) entry which is preliminary data.</text>
</comment>
<feature type="active site" evidence="4">
    <location>
        <position position="386"/>
    </location>
</feature>
<dbReference type="Proteomes" id="UP000658997">
    <property type="component" value="Unassembled WGS sequence"/>
</dbReference>
<reference evidence="7" key="1">
    <citation type="submission" date="2018-08" db="EMBL/GenBank/DDBJ databases">
        <authorList>
            <person name="Guldener U."/>
        </authorList>
    </citation>
    <scope>NUCLEOTIDE SEQUENCE</scope>
    <source>
        <strain evidence="7">UB2</strain>
    </source>
</reference>
<dbReference type="PANTHER" id="PTHR11240">
    <property type="entry name" value="RIBONUCLEASE T2"/>
    <property type="match status" value="1"/>
</dbReference>
<evidence type="ECO:0000256" key="4">
    <source>
        <dbReference type="PIRSR" id="PIRSR633697-1"/>
    </source>
</evidence>
<evidence type="ECO:0000256" key="2">
    <source>
        <dbReference type="ARBA" id="ARBA00012571"/>
    </source>
</evidence>
<dbReference type="PROSITE" id="PS00531">
    <property type="entry name" value="RNASE_T2_2"/>
    <property type="match status" value="1"/>
</dbReference>
<dbReference type="SUPFAM" id="SSF55895">
    <property type="entry name" value="Ribonuclease Rh-like"/>
    <property type="match status" value="1"/>
</dbReference>
<dbReference type="PANTHER" id="PTHR11240:SF22">
    <property type="entry name" value="RIBONUCLEASE T2"/>
    <property type="match status" value="1"/>
</dbReference>
<dbReference type="Pfam" id="PF00445">
    <property type="entry name" value="Ribonuclease_T2"/>
    <property type="match status" value="1"/>
</dbReference>
<dbReference type="Gene3D" id="3.90.730.10">
    <property type="entry name" value="Ribonuclease T2-like"/>
    <property type="match status" value="1"/>
</dbReference>
<dbReference type="Pfam" id="PF13410">
    <property type="entry name" value="GST_C_2"/>
    <property type="match status" value="1"/>
</dbReference>
<dbReference type="PROSITE" id="PS51354">
    <property type="entry name" value="GLUTAREDOXIN_2"/>
    <property type="match status" value="1"/>
</dbReference>
<feature type="active site" evidence="4">
    <location>
        <position position="451"/>
    </location>
</feature>
<keyword evidence="8" id="KW-1185">Reference proteome</keyword>
<feature type="active site" evidence="4">
    <location>
        <position position="447"/>
    </location>
</feature>
<dbReference type="PROSITE" id="PS00530">
    <property type="entry name" value="RNASE_T2_1"/>
    <property type="match status" value="1"/>
</dbReference>
<sequence>MAAPQPNNRVMVYGYAASPFYQKITYLLDHYQVEWTLVDVSPVMPRPMLSKLLGITYRRIPVVFIDGQAYIDTTAASLALERTFGSGSGPKSLLRQFPALQFQLAVNWAESSIFCLSAGHLYNAPLNETFVKDRKEFMPGSSFDGAAMKARVPFVRSQLVANLEAIESHLKEQGGGGNKFLFGDEPQYLDFSLFTPLNWVQTQLRTGEDLLPTLSAKNPNQDWSKYPFPRALTWLASVREYIAQHKVKPVKLSAEQAAEVILKQSEQNAGKTEGGLKVNKDDPLVKAGWVSGEKGQKVSVTPVDTGRVPQVAMLAVAFGTTTAASHQTPFTLLHNNTLDEPCLSCATTPTCSHDPCSTNTPGGLLLLTQFWDYSPPIGPSNSWTIHGLWPDTCTGGYDSDCDPSRNSANIASVLQSSSNPKAASALDTMNQYWLALNGNDGQFWSHEWNKHGTCVSTLAPQCYNDELKGQSYEKGEDIVDFFTTTVDLWEKYNVFEALKEAGIEPSGTKRYSLDELHKATSDKWGKEATFKCRNGALNEAWVYFHTRARSTNAEAFVQIEPLRENNRCPSQGIRYLPK</sequence>
<gene>
    <name evidence="7" type="ORF">UBRO2_00635</name>
</gene>
<dbReference type="GO" id="GO:0005576">
    <property type="term" value="C:extracellular region"/>
    <property type="evidence" value="ECO:0007669"/>
    <property type="project" value="TreeGrafter"/>
</dbReference>
<comment type="similarity">
    <text evidence="1 5">Belongs to the RNase T2 family.</text>
</comment>
<dbReference type="SUPFAM" id="SSF47616">
    <property type="entry name" value="GST C-terminal domain-like"/>
    <property type="match status" value="1"/>
</dbReference>
<dbReference type="GO" id="GO:0003723">
    <property type="term" value="F:RNA binding"/>
    <property type="evidence" value="ECO:0007669"/>
    <property type="project" value="InterPro"/>
</dbReference>
<dbReference type="AlphaFoldDB" id="A0A8H8QJR2"/>
<feature type="domain" description="GST N-terminal" evidence="6">
    <location>
        <begin position="13"/>
        <end position="85"/>
    </location>
</feature>
<organism evidence="7 8">
    <name type="scientific">Ustilago bromivora</name>
    <dbReference type="NCBI Taxonomy" id="307758"/>
    <lineage>
        <taxon>Eukaryota</taxon>
        <taxon>Fungi</taxon>
        <taxon>Dikarya</taxon>
        <taxon>Basidiomycota</taxon>
        <taxon>Ustilaginomycotina</taxon>
        <taxon>Ustilaginomycetes</taxon>
        <taxon>Ustilaginales</taxon>
        <taxon>Ustilaginaceae</taxon>
        <taxon>Ustilago</taxon>
    </lineage>
</organism>
<name>A0A8H8QJR2_9BASI</name>
<evidence type="ECO:0000256" key="3">
    <source>
        <dbReference type="ARBA" id="ARBA00023157"/>
    </source>
</evidence>
<dbReference type="GO" id="GO:0033897">
    <property type="term" value="F:ribonuclease T2 activity"/>
    <property type="evidence" value="ECO:0007669"/>
    <property type="project" value="UniProtKB-EC"/>
</dbReference>
<dbReference type="CDD" id="cd01061">
    <property type="entry name" value="RNase_T2_euk"/>
    <property type="match status" value="1"/>
</dbReference>
<dbReference type="EMBL" id="ULHB01000006">
    <property type="protein sequence ID" value="SYW75400.1"/>
    <property type="molecule type" value="Genomic_DNA"/>
</dbReference>
<dbReference type="GO" id="GO:0006401">
    <property type="term" value="P:RNA catabolic process"/>
    <property type="evidence" value="ECO:0007669"/>
    <property type="project" value="TreeGrafter"/>
</dbReference>
<dbReference type="CDD" id="cd00570">
    <property type="entry name" value="GST_N_family"/>
    <property type="match status" value="1"/>
</dbReference>
<evidence type="ECO:0000259" key="6">
    <source>
        <dbReference type="Pfam" id="PF13417"/>
    </source>
</evidence>
<protein>
    <recommendedName>
        <fullName evidence="2">ribonuclease T2</fullName>
        <ecNumber evidence="2">4.6.1.19</ecNumber>
    </recommendedName>
</protein>
<dbReference type="InterPro" id="IPR033697">
    <property type="entry name" value="Ribonuclease_T2_eukaryotic"/>
</dbReference>
<keyword evidence="3" id="KW-1015">Disulfide bond</keyword>
<accession>A0A8H8QJR2</accession>
<dbReference type="InterPro" id="IPR036282">
    <property type="entry name" value="Glutathione-S-Trfase_C_sf"/>
</dbReference>
<dbReference type="InterPro" id="IPR033130">
    <property type="entry name" value="RNase_T2_His_AS_2"/>
</dbReference>
<evidence type="ECO:0000256" key="1">
    <source>
        <dbReference type="ARBA" id="ARBA00007469"/>
    </source>
</evidence>
<evidence type="ECO:0000313" key="8">
    <source>
        <dbReference type="Proteomes" id="UP000658997"/>
    </source>
</evidence>
<dbReference type="Gene3D" id="3.40.30.110">
    <property type="match status" value="1"/>
</dbReference>
<dbReference type="SUPFAM" id="SSF52833">
    <property type="entry name" value="Thioredoxin-like"/>
    <property type="match status" value="1"/>
</dbReference>
<evidence type="ECO:0000313" key="7">
    <source>
        <dbReference type="EMBL" id="SYW75400.1"/>
    </source>
</evidence>
<evidence type="ECO:0000256" key="5">
    <source>
        <dbReference type="RuleBase" id="RU004328"/>
    </source>
</evidence>
<dbReference type="InterPro" id="IPR036430">
    <property type="entry name" value="RNase_T2-like_sf"/>
</dbReference>
<dbReference type="InterPro" id="IPR004045">
    <property type="entry name" value="Glutathione_S-Trfase_N"/>
</dbReference>
<dbReference type="InterPro" id="IPR001568">
    <property type="entry name" value="RNase_T2-like"/>
</dbReference>
<dbReference type="Pfam" id="PF13417">
    <property type="entry name" value="GST_N_3"/>
    <property type="match status" value="1"/>
</dbReference>
<dbReference type="InterPro" id="IPR018188">
    <property type="entry name" value="RNase_T2_His_AS_1"/>
</dbReference>
<proteinExistence type="inferred from homology"/>